<accession>A0ABQ3S7J3</accession>
<dbReference type="EMBL" id="BNEB01000005">
    <property type="protein sequence ID" value="GHI63975.1"/>
    <property type="molecule type" value="Genomic_DNA"/>
</dbReference>
<protein>
    <submittedName>
        <fullName evidence="2">Uncharacterized protein</fullName>
    </submittedName>
</protein>
<sequence>MTESDIPHAPRLLPDAIHRAAKPGTVLLRLETTRSRKGHLDGAWWPRSRDIGAELPDLVEALTVHLGPVARVGLDATAWDALPPRLVVGDQVVRVDSFPVGDDTVLITRGDQDHFSLLVVPPHATAEAARAAMARAVRAGNVTDAAQILIDTGTRRAYTVPEDGPASGEERHEPEE</sequence>
<proteinExistence type="predicted"/>
<dbReference type="Proteomes" id="UP000649259">
    <property type="component" value="Unassembled WGS sequence"/>
</dbReference>
<organism evidence="2 3">
    <name type="scientific">Streptomyces asoensis</name>
    <dbReference type="NCBI Taxonomy" id="249586"/>
    <lineage>
        <taxon>Bacteria</taxon>
        <taxon>Bacillati</taxon>
        <taxon>Actinomycetota</taxon>
        <taxon>Actinomycetes</taxon>
        <taxon>Kitasatosporales</taxon>
        <taxon>Streptomycetaceae</taxon>
        <taxon>Streptomyces</taxon>
    </lineage>
</organism>
<dbReference type="Pfam" id="PF19457">
    <property type="entry name" value="DUF5994"/>
    <property type="match status" value="1"/>
</dbReference>
<evidence type="ECO:0000313" key="2">
    <source>
        <dbReference type="EMBL" id="GHI63975.1"/>
    </source>
</evidence>
<dbReference type="RefSeq" id="WP_189924252.1">
    <property type="nucleotide sequence ID" value="NZ_BMSI01000009.1"/>
</dbReference>
<evidence type="ECO:0000256" key="1">
    <source>
        <dbReference type="SAM" id="MobiDB-lite"/>
    </source>
</evidence>
<gene>
    <name evidence="2" type="ORF">Saso_56250</name>
</gene>
<feature type="region of interest" description="Disordered" evidence="1">
    <location>
        <begin position="154"/>
        <end position="176"/>
    </location>
</feature>
<keyword evidence="3" id="KW-1185">Reference proteome</keyword>
<comment type="caution">
    <text evidence="2">The sequence shown here is derived from an EMBL/GenBank/DDBJ whole genome shotgun (WGS) entry which is preliminary data.</text>
</comment>
<dbReference type="GeneID" id="91473433"/>
<name>A0ABQ3S7J3_9ACTN</name>
<reference evidence="3" key="1">
    <citation type="submission" date="2023-07" db="EMBL/GenBank/DDBJ databases">
        <title>Whole genome shotgun sequence of Streptomyces cacaoi subsp. asoensis NBRC 13813.</title>
        <authorList>
            <person name="Komaki H."/>
            <person name="Tamura T."/>
        </authorList>
    </citation>
    <scope>NUCLEOTIDE SEQUENCE [LARGE SCALE GENOMIC DNA]</scope>
    <source>
        <strain evidence="3">NBRC 13813</strain>
    </source>
</reference>
<dbReference type="InterPro" id="IPR046036">
    <property type="entry name" value="DUF5994"/>
</dbReference>
<evidence type="ECO:0000313" key="3">
    <source>
        <dbReference type="Proteomes" id="UP000649259"/>
    </source>
</evidence>